<dbReference type="RefSeq" id="WP_081170233.1">
    <property type="nucleotide sequence ID" value="NZ_LWBP01000230.1"/>
</dbReference>
<dbReference type="PANTHER" id="PTHR30461">
    <property type="entry name" value="DNA-INVERTASE FROM LAMBDOID PROPHAGE"/>
    <property type="match status" value="1"/>
</dbReference>
<proteinExistence type="predicted"/>
<dbReference type="PANTHER" id="PTHR30461:SF2">
    <property type="entry name" value="SERINE RECOMBINASE PINE-RELATED"/>
    <property type="match status" value="1"/>
</dbReference>
<accession>A0A1V9ET99</accession>
<reference evidence="5" key="1">
    <citation type="submission" date="2016-04" db="EMBL/GenBank/DDBJ databases">
        <authorList>
            <person name="Chen L."/>
            <person name="Zhuang W."/>
            <person name="Wang G."/>
        </authorList>
    </citation>
    <scope>NUCLEOTIDE SEQUENCE [LARGE SCALE GENOMIC DNA]</scope>
    <source>
        <strain evidence="5">208</strain>
    </source>
</reference>
<dbReference type="InterPro" id="IPR050639">
    <property type="entry name" value="SSR_resolvase"/>
</dbReference>
<dbReference type="EMBL" id="LWBP01000230">
    <property type="protein sequence ID" value="OQP49075.1"/>
    <property type="molecule type" value="Genomic_DNA"/>
</dbReference>
<protein>
    <recommendedName>
        <fullName evidence="3">Resolvase/invertase-type recombinase catalytic domain-containing protein</fullName>
    </recommendedName>
</protein>
<keyword evidence="2" id="KW-0233">DNA recombination</keyword>
<evidence type="ECO:0000259" key="3">
    <source>
        <dbReference type="SMART" id="SM00857"/>
    </source>
</evidence>
<dbReference type="Pfam" id="PF00239">
    <property type="entry name" value="Resolvase"/>
    <property type="match status" value="1"/>
</dbReference>
<evidence type="ECO:0000313" key="4">
    <source>
        <dbReference type="EMBL" id="OQP49075.1"/>
    </source>
</evidence>
<feature type="domain" description="Resolvase/invertase-type recombinase catalytic" evidence="3">
    <location>
        <begin position="4"/>
        <end position="138"/>
    </location>
</feature>
<dbReference type="Proteomes" id="UP000192276">
    <property type="component" value="Unassembled WGS sequence"/>
</dbReference>
<evidence type="ECO:0000256" key="2">
    <source>
        <dbReference type="ARBA" id="ARBA00023172"/>
    </source>
</evidence>
<dbReference type="SUPFAM" id="SSF53041">
    <property type="entry name" value="Resolvase-like"/>
    <property type="match status" value="1"/>
</dbReference>
<dbReference type="AlphaFoldDB" id="A0A1V9ET99"/>
<keyword evidence="1" id="KW-0238">DNA-binding</keyword>
<dbReference type="Gene3D" id="3.40.50.1390">
    <property type="entry name" value="Resolvase, N-terminal catalytic domain"/>
    <property type="match status" value="1"/>
</dbReference>
<dbReference type="GO" id="GO:0000150">
    <property type="term" value="F:DNA strand exchange activity"/>
    <property type="evidence" value="ECO:0007669"/>
    <property type="project" value="InterPro"/>
</dbReference>
<dbReference type="GO" id="GO:0003677">
    <property type="term" value="F:DNA binding"/>
    <property type="evidence" value="ECO:0007669"/>
    <property type="project" value="UniProtKB-KW"/>
</dbReference>
<dbReference type="InterPro" id="IPR036162">
    <property type="entry name" value="Resolvase-like_N_sf"/>
</dbReference>
<sequence>MEKVVLYLRVSRKKQIHGLEAQMFFVNTYLQLTRATVLRVYKEIESGYDEYRPELEKAIRYCKRTGATLIFSTMSRLSRNALLVAGLMMKRIRFIAADKPYADDLDHLEDAIDAERELRRIRRRTKEGLQAAKAKGVELGKYGKVLAGINREKADAFAKEKGPIIQALHDAGYSYESIARLWNKEGVSSYREGCFWHASTIYDVWKRSMTIN</sequence>
<dbReference type="STRING" id="550983.A4R26_31170"/>
<organism evidence="4 5">
    <name type="scientific">Niastella populi</name>
    <dbReference type="NCBI Taxonomy" id="550983"/>
    <lineage>
        <taxon>Bacteria</taxon>
        <taxon>Pseudomonadati</taxon>
        <taxon>Bacteroidota</taxon>
        <taxon>Chitinophagia</taxon>
        <taxon>Chitinophagales</taxon>
        <taxon>Chitinophagaceae</taxon>
        <taxon>Niastella</taxon>
    </lineage>
</organism>
<comment type="caution">
    <text evidence="4">The sequence shown here is derived from an EMBL/GenBank/DDBJ whole genome shotgun (WGS) entry which is preliminary data.</text>
</comment>
<dbReference type="SMART" id="SM00857">
    <property type="entry name" value="Resolvase"/>
    <property type="match status" value="1"/>
</dbReference>
<gene>
    <name evidence="4" type="ORF">A4R26_31170</name>
</gene>
<dbReference type="OrthoDB" id="2290206at2"/>
<keyword evidence="5" id="KW-1185">Reference proteome</keyword>
<name>A0A1V9ET99_9BACT</name>
<evidence type="ECO:0000313" key="5">
    <source>
        <dbReference type="Proteomes" id="UP000192276"/>
    </source>
</evidence>
<dbReference type="InterPro" id="IPR006119">
    <property type="entry name" value="Resolv_N"/>
</dbReference>
<evidence type="ECO:0000256" key="1">
    <source>
        <dbReference type="ARBA" id="ARBA00023125"/>
    </source>
</evidence>